<dbReference type="Pfam" id="PF00098">
    <property type="entry name" value="zf-CCHC"/>
    <property type="match status" value="1"/>
</dbReference>
<name>A0A9D4Q4R9_RHISA</name>
<comment type="caution">
    <text evidence="3">The sequence shown here is derived from an EMBL/GenBank/DDBJ whole genome shotgun (WGS) entry which is preliminary data.</text>
</comment>
<feature type="domain" description="CCHC-type" evidence="2">
    <location>
        <begin position="59"/>
        <end position="76"/>
    </location>
</feature>
<dbReference type="AlphaFoldDB" id="A0A9D4Q4R9"/>
<dbReference type="GO" id="GO:0003676">
    <property type="term" value="F:nucleic acid binding"/>
    <property type="evidence" value="ECO:0007669"/>
    <property type="project" value="InterPro"/>
</dbReference>
<dbReference type="VEuPathDB" id="VectorBase:RSAN_041437"/>
<dbReference type="InterPro" id="IPR036875">
    <property type="entry name" value="Znf_CCHC_sf"/>
</dbReference>
<dbReference type="InterPro" id="IPR001878">
    <property type="entry name" value="Znf_CCHC"/>
</dbReference>
<proteinExistence type="predicted"/>
<protein>
    <recommendedName>
        <fullName evidence="2">CCHC-type domain-containing protein</fullName>
    </recommendedName>
</protein>
<evidence type="ECO:0000313" key="3">
    <source>
        <dbReference type="EMBL" id="KAH7968031.1"/>
    </source>
</evidence>
<sequence>MLLGRTHDDDDDLLHDILKLSASSENGGRFFDHEIEALHHHWGTDRRLGLPPVNQHGERKCYNCNVYGHIARDCPEPKRPLKCQRCQASDHTQRNCKALLRNESNDVREALPCTEAGHRRRDAASRWFRNRLIYTVWQQERASDKKPRSLQGNGQHRRRYRSEEFLYLIVPDEAQSIDLLVGRTFTDPPFVIYAKVRSTFRFFRLNDCPFSDLVPSEPQNLERRFVNVYWTKRIPTNRLMIDGTTLHGFMKLAKSYMRARLQNIPHIRRKLSRNIVDLSSSGKFCQWLSIASLTYVVK</sequence>
<keyword evidence="1" id="KW-0863">Zinc-finger</keyword>
<evidence type="ECO:0000256" key="1">
    <source>
        <dbReference type="PROSITE-ProRule" id="PRU00047"/>
    </source>
</evidence>
<dbReference type="SUPFAM" id="SSF57756">
    <property type="entry name" value="Retrovirus zinc finger-like domains"/>
    <property type="match status" value="1"/>
</dbReference>
<keyword evidence="1" id="KW-0479">Metal-binding</keyword>
<evidence type="ECO:0000259" key="2">
    <source>
        <dbReference type="PROSITE" id="PS50158"/>
    </source>
</evidence>
<accession>A0A9D4Q4R9</accession>
<keyword evidence="4" id="KW-1185">Reference proteome</keyword>
<dbReference type="Proteomes" id="UP000821837">
    <property type="component" value="Unassembled WGS sequence"/>
</dbReference>
<keyword evidence="1" id="KW-0862">Zinc</keyword>
<evidence type="ECO:0000313" key="4">
    <source>
        <dbReference type="Proteomes" id="UP000821837"/>
    </source>
</evidence>
<dbReference type="EMBL" id="JABSTV010001248">
    <property type="protein sequence ID" value="KAH7968031.1"/>
    <property type="molecule type" value="Genomic_DNA"/>
</dbReference>
<reference evidence="3" key="2">
    <citation type="submission" date="2021-09" db="EMBL/GenBank/DDBJ databases">
        <authorList>
            <person name="Jia N."/>
            <person name="Wang J."/>
            <person name="Shi W."/>
            <person name="Du L."/>
            <person name="Sun Y."/>
            <person name="Zhan W."/>
            <person name="Jiang J."/>
            <person name="Wang Q."/>
            <person name="Zhang B."/>
            <person name="Ji P."/>
            <person name="Sakyi L.B."/>
            <person name="Cui X."/>
            <person name="Yuan T."/>
            <person name="Jiang B."/>
            <person name="Yang W."/>
            <person name="Lam T.T.-Y."/>
            <person name="Chang Q."/>
            <person name="Ding S."/>
            <person name="Wang X."/>
            <person name="Zhu J."/>
            <person name="Ruan X."/>
            <person name="Zhao L."/>
            <person name="Wei J."/>
            <person name="Que T."/>
            <person name="Du C."/>
            <person name="Cheng J."/>
            <person name="Dai P."/>
            <person name="Han X."/>
            <person name="Huang E."/>
            <person name="Gao Y."/>
            <person name="Liu J."/>
            <person name="Shao H."/>
            <person name="Ye R."/>
            <person name="Li L."/>
            <person name="Wei W."/>
            <person name="Wang X."/>
            <person name="Wang C."/>
            <person name="Huo Q."/>
            <person name="Li W."/>
            <person name="Guo W."/>
            <person name="Chen H."/>
            <person name="Chen S."/>
            <person name="Zhou L."/>
            <person name="Zhou L."/>
            <person name="Ni X."/>
            <person name="Tian J."/>
            <person name="Zhou Y."/>
            <person name="Sheng Y."/>
            <person name="Liu T."/>
            <person name="Pan Y."/>
            <person name="Xia L."/>
            <person name="Li J."/>
            <person name="Zhao F."/>
            <person name="Cao W."/>
        </authorList>
    </citation>
    <scope>NUCLEOTIDE SEQUENCE</scope>
    <source>
        <strain evidence="3">Rsan-2018</strain>
        <tissue evidence="3">Larvae</tissue>
    </source>
</reference>
<gene>
    <name evidence="3" type="ORF">HPB52_005447</name>
</gene>
<dbReference type="PROSITE" id="PS50158">
    <property type="entry name" value="ZF_CCHC"/>
    <property type="match status" value="1"/>
</dbReference>
<reference evidence="3" key="1">
    <citation type="journal article" date="2020" name="Cell">
        <title>Large-Scale Comparative Analyses of Tick Genomes Elucidate Their Genetic Diversity and Vector Capacities.</title>
        <authorList>
            <consortium name="Tick Genome and Microbiome Consortium (TIGMIC)"/>
            <person name="Jia N."/>
            <person name="Wang J."/>
            <person name="Shi W."/>
            <person name="Du L."/>
            <person name="Sun Y."/>
            <person name="Zhan W."/>
            <person name="Jiang J.F."/>
            <person name="Wang Q."/>
            <person name="Zhang B."/>
            <person name="Ji P."/>
            <person name="Bell-Sakyi L."/>
            <person name="Cui X.M."/>
            <person name="Yuan T.T."/>
            <person name="Jiang B.G."/>
            <person name="Yang W.F."/>
            <person name="Lam T.T."/>
            <person name="Chang Q.C."/>
            <person name="Ding S.J."/>
            <person name="Wang X.J."/>
            <person name="Zhu J.G."/>
            <person name="Ruan X.D."/>
            <person name="Zhao L."/>
            <person name="Wei J.T."/>
            <person name="Ye R.Z."/>
            <person name="Que T.C."/>
            <person name="Du C.H."/>
            <person name="Zhou Y.H."/>
            <person name="Cheng J.X."/>
            <person name="Dai P.F."/>
            <person name="Guo W.B."/>
            <person name="Han X.H."/>
            <person name="Huang E.J."/>
            <person name="Li L.F."/>
            <person name="Wei W."/>
            <person name="Gao Y.C."/>
            <person name="Liu J.Z."/>
            <person name="Shao H.Z."/>
            <person name="Wang X."/>
            <person name="Wang C.C."/>
            <person name="Yang T.C."/>
            <person name="Huo Q.B."/>
            <person name="Li W."/>
            <person name="Chen H.Y."/>
            <person name="Chen S.E."/>
            <person name="Zhou L.G."/>
            <person name="Ni X.B."/>
            <person name="Tian J.H."/>
            <person name="Sheng Y."/>
            <person name="Liu T."/>
            <person name="Pan Y.S."/>
            <person name="Xia L.Y."/>
            <person name="Li J."/>
            <person name="Zhao F."/>
            <person name="Cao W.C."/>
        </authorList>
    </citation>
    <scope>NUCLEOTIDE SEQUENCE</scope>
    <source>
        <strain evidence="3">Rsan-2018</strain>
    </source>
</reference>
<dbReference type="SMART" id="SM00343">
    <property type="entry name" value="ZnF_C2HC"/>
    <property type="match status" value="2"/>
</dbReference>
<dbReference type="Gene3D" id="4.10.60.10">
    <property type="entry name" value="Zinc finger, CCHC-type"/>
    <property type="match status" value="1"/>
</dbReference>
<organism evidence="3 4">
    <name type="scientific">Rhipicephalus sanguineus</name>
    <name type="common">Brown dog tick</name>
    <name type="synonym">Ixodes sanguineus</name>
    <dbReference type="NCBI Taxonomy" id="34632"/>
    <lineage>
        <taxon>Eukaryota</taxon>
        <taxon>Metazoa</taxon>
        <taxon>Ecdysozoa</taxon>
        <taxon>Arthropoda</taxon>
        <taxon>Chelicerata</taxon>
        <taxon>Arachnida</taxon>
        <taxon>Acari</taxon>
        <taxon>Parasitiformes</taxon>
        <taxon>Ixodida</taxon>
        <taxon>Ixodoidea</taxon>
        <taxon>Ixodidae</taxon>
        <taxon>Rhipicephalinae</taxon>
        <taxon>Rhipicephalus</taxon>
        <taxon>Rhipicephalus</taxon>
    </lineage>
</organism>
<dbReference type="GO" id="GO:0008270">
    <property type="term" value="F:zinc ion binding"/>
    <property type="evidence" value="ECO:0007669"/>
    <property type="project" value="UniProtKB-KW"/>
</dbReference>